<reference evidence="2 3" key="1">
    <citation type="submission" date="2022-10" db="EMBL/GenBank/DDBJ databases">
        <title>Pararhodobacter sp. nov., isolated from marine algae.</title>
        <authorList>
            <person name="Choi B.J."/>
            <person name="Kim J.M."/>
            <person name="Lee J.K."/>
            <person name="Choi D.G."/>
            <person name="Jeon C.O."/>
        </authorList>
    </citation>
    <scope>NUCLEOTIDE SEQUENCE [LARGE SCALE GENOMIC DNA]</scope>
    <source>
        <strain evidence="2 3">ZQ420</strain>
    </source>
</reference>
<dbReference type="SUPFAM" id="SSF55797">
    <property type="entry name" value="PR-1-like"/>
    <property type="match status" value="1"/>
</dbReference>
<evidence type="ECO:0000259" key="1">
    <source>
        <dbReference type="Pfam" id="PF00188"/>
    </source>
</evidence>
<dbReference type="Gene3D" id="3.40.33.10">
    <property type="entry name" value="CAP"/>
    <property type="match status" value="1"/>
</dbReference>
<evidence type="ECO:0000313" key="2">
    <source>
        <dbReference type="EMBL" id="MCW1931213.1"/>
    </source>
</evidence>
<dbReference type="Proteomes" id="UP001208938">
    <property type="component" value="Unassembled WGS sequence"/>
</dbReference>
<evidence type="ECO:0000313" key="3">
    <source>
        <dbReference type="Proteomes" id="UP001208938"/>
    </source>
</evidence>
<dbReference type="PANTHER" id="PTHR31157">
    <property type="entry name" value="SCP DOMAIN-CONTAINING PROTEIN"/>
    <property type="match status" value="1"/>
</dbReference>
<dbReference type="EMBL" id="JAPDFL010000001">
    <property type="protein sequence ID" value="MCW1931213.1"/>
    <property type="molecule type" value="Genomic_DNA"/>
</dbReference>
<proteinExistence type="predicted"/>
<name>A0ABT3GUK9_9RHOB</name>
<dbReference type="CDD" id="cd05379">
    <property type="entry name" value="CAP_bacterial"/>
    <property type="match status" value="1"/>
</dbReference>
<comment type="caution">
    <text evidence="2">The sequence shown here is derived from an EMBL/GenBank/DDBJ whole genome shotgun (WGS) entry which is preliminary data.</text>
</comment>
<dbReference type="Pfam" id="PF00188">
    <property type="entry name" value="CAP"/>
    <property type="match status" value="1"/>
</dbReference>
<accession>A0ABT3GUK9</accession>
<protein>
    <submittedName>
        <fullName evidence="2">CAP domain-containing protein</fullName>
    </submittedName>
</protein>
<gene>
    <name evidence="2" type="ORF">OKW52_02745</name>
</gene>
<dbReference type="InterPro" id="IPR035940">
    <property type="entry name" value="CAP_sf"/>
</dbReference>
<dbReference type="InterPro" id="IPR014044">
    <property type="entry name" value="CAP_dom"/>
</dbReference>
<dbReference type="PANTHER" id="PTHR31157:SF1">
    <property type="entry name" value="SCP DOMAIN-CONTAINING PROTEIN"/>
    <property type="match status" value="1"/>
</dbReference>
<keyword evidence="3" id="KW-1185">Reference proteome</keyword>
<sequence length="172" mass="18825">MRLGPDGRPVAVVYRIAERDVPQIQARMRDAINTVRQQQGLAPVEFDVALTSAAATQARDMALQGRPWHFGSDGSSPIDRVRRVGYTGHFLGETLSETYETELETLTAWLTEADTRGILLDPRARQLGFAWHQDANGKLWWVLTTGVDDGSGLAAQQGQGQAPIAMTAPNRA</sequence>
<feature type="domain" description="SCP" evidence="1">
    <location>
        <begin position="30"/>
        <end position="142"/>
    </location>
</feature>
<organism evidence="2 3">
    <name type="scientific">Pararhodobacter zhoushanensis</name>
    <dbReference type="NCBI Taxonomy" id="2479545"/>
    <lineage>
        <taxon>Bacteria</taxon>
        <taxon>Pseudomonadati</taxon>
        <taxon>Pseudomonadota</taxon>
        <taxon>Alphaproteobacteria</taxon>
        <taxon>Rhodobacterales</taxon>
        <taxon>Paracoccaceae</taxon>
        <taxon>Pararhodobacter</taxon>
    </lineage>
</organism>